<dbReference type="SUPFAM" id="SSF46689">
    <property type="entry name" value="Homeodomain-like"/>
    <property type="match status" value="1"/>
</dbReference>
<accession>H6SS74</accession>
<reference evidence="6 7" key="1">
    <citation type="submission" date="2012-02" db="EMBL/GenBank/DDBJ databases">
        <title>Shotgun genome sequence of Phaeospirillum photometricum DSM 122.</title>
        <authorList>
            <person name="Duquesne K."/>
            <person name="Sturgis J."/>
        </authorList>
    </citation>
    <scope>NUCLEOTIDE SEQUENCE [LARGE SCALE GENOMIC DNA]</scope>
    <source>
        <strain evidence="7">DSM122</strain>
    </source>
</reference>
<dbReference type="InterPro" id="IPR041479">
    <property type="entry name" value="TetR_CgmR_C"/>
</dbReference>
<dbReference type="InterPro" id="IPR050109">
    <property type="entry name" value="HTH-type_TetR-like_transc_reg"/>
</dbReference>
<dbReference type="RefSeq" id="WP_014414393.1">
    <property type="nucleotide sequence ID" value="NC_017059.1"/>
</dbReference>
<dbReference type="AlphaFoldDB" id="H6SS74"/>
<feature type="DNA-binding region" description="H-T-H motif" evidence="4">
    <location>
        <begin position="27"/>
        <end position="46"/>
    </location>
</feature>
<dbReference type="InterPro" id="IPR001647">
    <property type="entry name" value="HTH_TetR"/>
</dbReference>
<feature type="domain" description="HTH tetR-type" evidence="5">
    <location>
        <begin position="4"/>
        <end position="64"/>
    </location>
</feature>
<gene>
    <name evidence="6" type="ORF">RSPPHO_01127</name>
</gene>
<evidence type="ECO:0000313" key="6">
    <source>
        <dbReference type="EMBL" id="CCG07753.1"/>
    </source>
</evidence>
<keyword evidence="2 4" id="KW-0238">DNA-binding</keyword>
<dbReference type="InterPro" id="IPR009057">
    <property type="entry name" value="Homeodomain-like_sf"/>
</dbReference>
<dbReference type="Pfam" id="PF00440">
    <property type="entry name" value="TetR_N"/>
    <property type="match status" value="1"/>
</dbReference>
<keyword evidence="1" id="KW-0805">Transcription regulation</keyword>
<dbReference type="STRING" id="1150469.RSPPHO_01127"/>
<keyword evidence="7" id="KW-1185">Reference proteome</keyword>
<dbReference type="PANTHER" id="PTHR30055:SF234">
    <property type="entry name" value="HTH-TYPE TRANSCRIPTIONAL REGULATOR BETI"/>
    <property type="match status" value="1"/>
</dbReference>
<dbReference type="GO" id="GO:0003700">
    <property type="term" value="F:DNA-binding transcription factor activity"/>
    <property type="evidence" value="ECO:0007669"/>
    <property type="project" value="TreeGrafter"/>
</dbReference>
<dbReference type="PANTHER" id="PTHR30055">
    <property type="entry name" value="HTH-TYPE TRANSCRIPTIONAL REGULATOR RUTR"/>
    <property type="match status" value="1"/>
</dbReference>
<sequence length="178" mass="19886">MAGQETRTRIVDAAMRIVREQGAARLTLDEAARHANVSKGGVLYHFRSKDELIRAMVQRLIAEYEDQIIRQYEQEPEGPYRWARAQVRASFQPDNNCNDPVGAAVLAAVALNPELLAPIRELFTSLLERMRADSPDPDRAMLVGLALDGLFLNRVTGLNLHDNESLSRLCNTAMSLLT</sequence>
<dbReference type="PATRIC" id="fig|1150469.3.peg.1277"/>
<dbReference type="KEGG" id="rpm:RSPPHO_01127"/>
<evidence type="ECO:0000256" key="1">
    <source>
        <dbReference type="ARBA" id="ARBA00023015"/>
    </source>
</evidence>
<dbReference type="HOGENOM" id="CLU_091687_2_1_5"/>
<protein>
    <submittedName>
        <fullName evidence="6">Transcriptional regulator, TetR family</fullName>
    </submittedName>
</protein>
<name>H6SS74_PARPM</name>
<dbReference type="Pfam" id="PF17937">
    <property type="entry name" value="TetR_C_28"/>
    <property type="match status" value="1"/>
</dbReference>
<dbReference type="Proteomes" id="UP000033220">
    <property type="component" value="Chromosome DSM 122"/>
</dbReference>
<keyword evidence="3" id="KW-0804">Transcription</keyword>
<evidence type="ECO:0000256" key="3">
    <source>
        <dbReference type="ARBA" id="ARBA00023163"/>
    </source>
</evidence>
<dbReference type="OrthoDB" id="9809772at2"/>
<dbReference type="GO" id="GO:0000976">
    <property type="term" value="F:transcription cis-regulatory region binding"/>
    <property type="evidence" value="ECO:0007669"/>
    <property type="project" value="TreeGrafter"/>
</dbReference>
<dbReference type="Gene3D" id="1.10.357.10">
    <property type="entry name" value="Tetracycline Repressor, domain 2"/>
    <property type="match status" value="1"/>
</dbReference>
<evidence type="ECO:0000259" key="5">
    <source>
        <dbReference type="PROSITE" id="PS50977"/>
    </source>
</evidence>
<dbReference type="eggNOG" id="COG1309">
    <property type="taxonomic scope" value="Bacteria"/>
</dbReference>
<organism evidence="6 7">
    <name type="scientific">Pararhodospirillum photometricum DSM 122</name>
    <dbReference type="NCBI Taxonomy" id="1150469"/>
    <lineage>
        <taxon>Bacteria</taxon>
        <taxon>Pseudomonadati</taxon>
        <taxon>Pseudomonadota</taxon>
        <taxon>Alphaproteobacteria</taxon>
        <taxon>Rhodospirillales</taxon>
        <taxon>Rhodospirillaceae</taxon>
        <taxon>Pararhodospirillum</taxon>
    </lineage>
</organism>
<dbReference type="EMBL" id="HE663493">
    <property type="protein sequence ID" value="CCG07753.1"/>
    <property type="molecule type" value="Genomic_DNA"/>
</dbReference>
<proteinExistence type="predicted"/>
<evidence type="ECO:0000256" key="4">
    <source>
        <dbReference type="PROSITE-ProRule" id="PRU00335"/>
    </source>
</evidence>
<evidence type="ECO:0000256" key="2">
    <source>
        <dbReference type="ARBA" id="ARBA00023125"/>
    </source>
</evidence>
<dbReference type="PROSITE" id="PS50977">
    <property type="entry name" value="HTH_TETR_2"/>
    <property type="match status" value="1"/>
</dbReference>
<evidence type="ECO:0000313" key="7">
    <source>
        <dbReference type="Proteomes" id="UP000033220"/>
    </source>
</evidence>
<dbReference type="PRINTS" id="PR00455">
    <property type="entry name" value="HTHTETR"/>
</dbReference>